<evidence type="ECO:0000313" key="3">
    <source>
        <dbReference type="Proteomes" id="UP000694300"/>
    </source>
</evidence>
<dbReference type="EMBL" id="JADQDF010000001">
    <property type="protein sequence ID" value="MBW0130923.1"/>
    <property type="molecule type" value="Genomic_DNA"/>
</dbReference>
<dbReference type="PANTHER" id="PTHR42847:SF4">
    <property type="entry name" value="ALKANESULFONATE MONOOXYGENASE-RELATED"/>
    <property type="match status" value="1"/>
</dbReference>
<organism evidence="2 3">
    <name type="scientific">Pseudonocardia oceani</name>
    <dbReference type="NCBI Taxonomy" id="2792013"/>
    <lineage>
        <taxon>Bacteria</taxon>
        <taxon>Bacillati</taxon>
        <taxon>Actinomycetota</taxon>
        <taxon>Actinomycetes</taxon>
        <taxon>Pseudonocardiales</taxon>
        <taxon>Pseudonocardiaceae</taxon>
        <taxon>Pseudonocardia</taxon>
    </lineage>
</organism>
<dbReference type="Pfam" id="PF00296">
    <property type="entry name" value="Bac_luciferase"/>
    <property type="match status" value="1"/>
</dbReference>
<dbReference type="Proteomes" id="UP000694300">
    <property type="component" value="Unassembled WGS sequence"/>
</dbReference>
<keyword evidence="3" id="KW-1185">Reference proteome</keyword>
<gene>
    <name evidence="2" type="ORF">I4I82_25075</name>
</gene>
<dbReference type="InterPro" id="IPR011251">
    <property type="entry name" value="Luciferase-like_dom"/>
</dbReference>
<feature type="domain" description="Luciferase-like" evidence="1">
    <location>
        <begin position="1"/>
        <end position="313"/>
    </location>
</feature>
<sequence>MKLGLALPTMQNGWVISHTSPKFSPDWSLIKHAALTAEAYDFDFLLSTVQLVGFAGPTKHFHETADSFAIMAGLAAVTERLMLYGSIATLTTPPPLAAKQAQTISDISGGRFGLNIVSGLEKGMYSQMGIWPGDHHFSTRYDHATEYATIVRELWETGRSDFTGQYFQMDGCHLGPTPKHPIEIVCAGQSDRGTQFCAEFGDYQLAIGKLDPDEMRQWNDRLQKATAAAGRRCGMHALYTIVLRDTDAEAEEAIEDWRSNQDYETVAGLAGREYGDGDDAATKNIYYNSDTFMLSFPTIAGSAETVAEKLRALGAVEGVSGILMTFQDYRTDVERFGKEVVPLLRS</sequence>
<evidence type="ECO:0000259" key="1">
    <source>
        <dbReference type="Pfam" id="PF00296"/>
    </source>
</evidence>
<dbReference type="RefSeq" id="WP_218590740.1">
    <property type="nucleotide sequence ID" value="NZ_JADQDE010000007.1"/>
</dbReference>
<dbReference type="PANTHER" id="PTHR42847">
    <property type="entry name" value="ALKANESULFONATE MONOOXYGENASE"/>
    <property type="match status" value="1"/>
</dbReference>
<evidence type="ECO:0000313" key="2">
    <source>
        <dbReference type="EMBL" id="MBW0130923.1"/>
    </source>
</evidence>
<protein>
    <submittedName>
        <fullName evidence="2">LLM class flavin-dependent oxidoreductase</fullName>
    </submittedName>
</protein>
<comment type="caution">
    <text evidence="2">The sequence shown here is derived from an EMBL/GenBank/DDBJ whole genome shotgun (WGS) entry which is preliminary data.</text>
</comment>
<accession>A0ABS6UFC4</accession>
<name>A0ABS6UFC4_9PSEU</name>
<proteinExistence type="predicted"/>
<reference evidence="2 3" key="1">
    <citation type="submission" date="2020-11" db="EMBL/GenBank/DDBJ databases">
        <title>Pseudonocardia abyssalis sp. nov. and Pseudonocardia oceani sp. nov., description and phylogenomic analysis of two novel actinomycetes isolated from the deep Southern Ocean.</title>
        <authorList>
            <person name="Parra J."/>
        </authorList>
    </citation>
    <scope>NUCLEOTIDE SEQUENCE [LARGE SCALE GENOMIC DNA]</scope>
    <source>
        <strain evidence="3">KRD185</strain>
    </source>
</reference>
<dbReference type="InterPro" id="IPR050172">
    <property type="entry name" value="SsuD_RutA_monooxygenase"/>
</dbReference>